<keyword evidence="5" id="KW-1185">Reference proteome</keyword>
<proteinExistence type="predicted"/>
<feature type="repeat" description="WD" evidence="1">
    <location>
        <begin position="662"/>
        <end position="696"/>
    </location>
</feature>
<evidence type="ECO:0000313" key="5">
    <source>
        <dbReference type="Proteomes" id="UP000198287"/>
    </source>
</evidence>
<feature type="region of interest" description="Disordered" evidence="2">
    <location>
        <begin position="374"/>
        <end position="408"/>
    </location>
</feature>
<evidence type="ECO:0000313" key="4">
    <source>
        <dbReference type="EMBL" id="OXA49915.1"/>
    </source>
</evidence>
<feature type="domain" description="WDR47 cross-over region" evidence="3">
    <location>
        <begin position="204"/>
        <end position="284"/>
    </location>
</feature>
<evidence type="ECO:0000259" key="3">
    <source>
        <dbReference type="Pfam" id="PF25602"/>
    </source>
</evidence>
<accession>A0A226DWQ7</accession>
<dbReference type="Pfam" id="PF25602">
    <property type="entry name" value="WDR47_COR"/>
    <property type="match status" value="1"/>
</dbReference>
<dbReference type="Pfam" id="PF00400">
    <property type="entry name" value="WD40"/>
    <property type="match status" value="4"/>
</dbReference>
<dbReference type="InterPro" id="IPR040067">
    <property type="entry name" value="WDR47"/>
</dbReference>
<dbReference type="PANTHER" id="PTHR19863">
    <property type="entry name" value="NEMITIN (NEURONAL ENRICHED MAP INTERACTING PROTEIN) HOMOLOG"/>
    <property type="match status" value="1"/>
</dbReference>
<evidence type="ECO:0000256" key="2">
    <source>
        <dbReference type="SAM" id="MobiDB-lite"/>
    </source>
</evidence>
<dbReference type="AlphaFoldDB" id="A0A226DWQ7"/>
<dbReference type="SUPFAM" id="SSF50978">
    <property type="entry name" value="WD40 repeat-like"/>
    <property type="match status" value="1"/>
</dbReference>
<dbReference type="InterPro" id="IPR015943">
    <property type="entry name" value="WD40/YVTN_repeat-like_dom_sf"/>
</dbReference>
<protein>
    <submittedName>
        <fullName evidence="4">WD repeat-containing protein 47</fullName>
    </submittedName>
</protein>
<dbReference type="Proteomes" id="UP000198287">
    <property type="component" value="Unassembled WGS sequence"/>
</dbReference>
<comment type="caution">
    <text evidence="4">The sequence shown here is derived from an EMBL/GenBank/DDBJ whole genome shotgun (WGS) entry which is preliminary data.</text>
</comment>
<dbReference type="InterPro" id="IPR057749">
    <property type="entry name" value="WDR47_COR"/>
</dbReference>
<gene>
    <name evidence="4" type="ORF">Fcan01_15046</name>
</gene>
<feature type="repeat" description="WD" evidence="1">
    <location>
        <begin position="477"/>
        <end position="507"/>
    </location>
</feature>
<dbReference type="STRING" id="158441.A0A226DWQ7"/>
<dbReference type="SMART" id="SM00320">
    <property type="entry name" value="WD40"/>
    <property type="match status" value="7"/>
</dbReference>
<dbReference type="PROSITE" id="PS50294">
    <property type="entry name" value="WD_REPEATS_REGION"/>
    <property type="match status" value="3"/>
</dbReference>
<dbReference type="PROSITE" id="PS50082">
    <property type="entry name" value="WD_REPEATS_2"/>
    <property type="match status" value="4"/>
</dbReference>
<name>A0A226DWQ7_FOLCA</name>
<dbReference type="OMA" id="HICPTPE"/>
<sequence>MTSMHSTAEDAAAERLLMCERDVVHLILEFLSSRRLTSAQVQLEKESGVVNDVIPSPDLLFLRSLIIEGRWDDVTEFLQPLEDAFKGFPGRRVRATILKHRFLDILILHVSNATSSLEEPKPAVVEDLVKVLNELEGLVESKEEYSSLCSLLTSPTRLVEHQEYKDWNSSTARLTCFSLLRPLVQKFIPPPQGPMKPHPVATADRLIQLLIKGLLYESCVDFCQNKAMANDKGAAIGGRSSASSASESQIRFSQLLNDNQLSESDLSLISWLRSIPNNIFGCPFQRRSLRVDIEPLPKVQKTLMNISIMDSASDLLSRSMASTSFHLSSVEPQATDLKTMTTSVDRLFLGDFVDSIHQSSSAAQGVRVEPLKPFNTHPGINPSSTTGHPYSKTVHSRDQMATKEANSSTSANSKAKFISVTVLEDVQAIRCAEFHPEGKVYAIGSNSKTLRVCSYPDLGDLSESHHPYQPTVLFKRTKHHKGSIYCMGWSPDGALLATGSNDKTVKLLRFDDINSSELTGSQEVELSMHDGTVRDVCFLEEISNKTSLLVSGGAGDCKIYVTDCATATPFQALSGHTGAILSLYNWGGQIFCSGSQDKTIRFWDLRTRGCVDVVTPLTSTASTKSPVASVCVEPSGRLLVCGHEDAAMVLYDIRGQRQIQSMKAHSADVRSVRFSPAAYYLLSGGYDNKIALSDLQGDLSVPLPSVVVASHTDKVISARWHPSEFTFISTSADKTVNLWALPPEP</sequence>
<dbReference type="OrthoDB" id="187712at2759"/>
<dbReference type="PANTHER" id="PTHR19863:SF5">
    <property type="entry name" value="WD REPEAT-CONTAINING PROTEIN 47"/>
    <property type="match status" value="1"/>
</dbReference>
<reference evidence="4 5" key="1">
    <citation type="submission" date="2015-12" db="EMBL/GenBank/DDBJ databases">
        <title>The genome of Folsomia candida.</title>
        <authorList>
            <person name="Faddeeva A."/>
            <person name="Derks M.F."/>
            <person name="Anvar Y."/>
            <person name="Smit S."/>
            <person name="Van Straalen N."/>
            <person name="Roelofs D."/>
        </authorList>
    </citation>
    <scope>NUCLEOTIDE SEQUENCE [LARGE SCALE GENOMIC DNA]</scope>
    <source>
        <strain evidence="4 5">VU population</strain>
        <tissue evidence="4">Whole body</tissue>
    </source>
</reference>
<dbReference type="CDD" id="cd00200">
    <property type="entry name" value="WD40"/>
    <property type="match status" value="1"/>
</dbReference>
<feature type="repeat" description="WD" evidence="1">
    <location>
        <begin position="708"/>
        <end position="745"/>
    </location>
</feature>
<keyword evidence="1" id="KW-0853">WD repeat</keyword>
<dbReference type="Gene3D" id="2.130.10.10">
    <property type="entry name" value="YVTN repeat-like/Quinoprotein amine dehydrogenase"/>
    <property type="match status" value="2"/>
</dbReference>
<dbReference type="EMBL" id="LNIX01000009">
    <property type="protein sequence ID" value="OXA49915.1"/>
    <property type="molecule type" value="Genomic_DNA"/>
</dbReference>
<dbReference type="InterPro" id="IPR036322">
    <property type="entry name" value="WD40_repeat_dom_sf"/>
</dbReference>
<feature type="repeat" description="WD" evidence="1">
    <location>
        <begin position="573"/>
        <end position="613"/>
    </location>
</feature>
<evidence type="ECO:0000256" key="1">
    <source>
        <dbReference type="PROSITE-ProRule" id="PRU00221"/>
    </source>
</evidence>
<organism evidence="4 5">
    <name type="scientific">Folsomia candida</name>
    <name type="common">Springtail</name>
    <dbReference type="NCBI Taxonomy" id="158441"/>
    <lineage>
        <taxon>Eukaryota</taxon>
        <taxon>Metazoa</taxon>
        <taxon>Ecdysozoa</taxon>
        <taxon>Arthropoda</taxon>
        <taxon>Hexapoda</taxon>
        <taxon>Collembola</taxon>
        <taxon>Entomobryomorpha</taxon>
        <taxon>Isotomoidea</taxon>
        <taxon>Isotomidae</taxon>
        <taxon>Proisotominae</taxon>
        <taxon>Folsomia</taxon>
    </lineage>
</organism>
<dbReference type="InterPro" id="IPR001680">
    <property type="entry name" value="WD40_rpt"/>
</dbReference>